<gene>
    <name evidence="1" type="ORF">NYR02_13755</name>
</gene>
<reference evidence="1" key="2">
    <citation type="submission" date="2022-08" db="EMBL/GenBank/DDBJ databases">
        <authorList>
            <person name="Dong C."/>
        </authorList>
    </citation>
    <scope>NUCLEOTIDE SEQUENCE</scope>
    <source>
        <strain evidence="1">59MF3M-4</strain>
    </source>
</reference>
<evidence type="ECO:0000313" key="2">
    <source>
        <dbReference type="Proteomes" id="UP001147830"/>
    </source>
</evidence>
<reference evidence="1" key="1">
    <citation type="journal article" date="2022" name="Front. Microbiol.">
        <title>Genome-based taxonomic rearrangement of Oceanobacter-related bacteria including the description of Thalassolituus hydrocarbonoclasticus sp. nov. and Thalassolituus pacificus sp. nov. and emended description of the genus Thalassolituus.</title>
        <authorList>
            <person name="Dong C."/>
            <person name="Wei L."/>
            <person name="Wang J."/>
            <person name="Lai Q."/>
            <person name="Huang Z."/>
            <person name="Shao Z."/>
        </authorList>
    </citation>
    <scope>NUCLEOTIDE SEQUENCE</scope>
    <source>
        <strain evidence="1">59MF3M-4</strain>
    </source>
</reference>
<sequence>MTTLPLTLLPADNQNPLASQPFMCRKHLLASVISLLLAGPAMILPTAVHAENPMAVSPDLPGMEWQTFSSEHFYFHFIPAHKVHAERAAVIAERAWSELTQDFNWTPKDRVHVVLTDDFDYSNGWAHPEPFNQIRLFLSPPDGNSTLEAYDDWLNLLITHELTHIIHVDMARGIPALVRKVLGRNPLTFPNAYTPGFMIEGLAVYKETSAAQGYGRGQSTTYGMMMRMEVINGIDDLSQAVVTLRDWPLGKHYLYGYYYWQFIADTYGDDKIRDYLNEYSHNIIPFFFQNYEARKVFGKSHEVLWQEFKVWLQQRFAPQIAELQKTADTHVQAISNEGLSIDAAASDGKNYYYLRENGKDRNSLVKVRATSNTSENPVSEVLLQTTGMLSLDVSTQGDIAYTRITDRADLRGWSDIFIMRNGGEQRLTSNQRYRAVRWMPNAADPQQPYLIAKRIQAGISQLDMLDKNGQFIRTLWQGTLDDVLSDYAISHDGKKIVASIKRAQQGWNLELLKTDDEQPRWQPLTNTRANEGSPNFSHDDQHIIFSADYSSIKGVDLTSADATYNIFSLNMTSGEVTQLTHVLGGAVQPVLVGEDIYFQSYQARGFSHVRLPAAERKPLAVLLLSELQSQYDYAPLYNQPQTHSEAEEYSPWSSLMPQQWLPVYSGNEEHNAIGLSTSGQDALGRHDYSSTLFVDTENDIASGNLMYSYNNQWQLLAQRKHSYYLDDNDRLQRIRRDDTVELARTNIVDFLENKLQLSAGINRSHEYDIPADDLLRLENSRHNSLVGARLDFDNREMYSQSISVSWGTQATLLWESNDYLDSDYNGDIINASISHFIDLPGNQVLALHSSGAYGFEQPEPFELGGEEGVLEQSLFGRDQWALRGYQENVQQGNRIQTNSLEYRFPLANIERGWNLLPIGLGSINANIFADHGAAWQKGERSHYLTSAGVELMTEVVLLYGFALPVRLGYAHGFDKYEGGDRTYLQVNYQF</sequence>
<dbReference type="Gene3D" id="2.120.10.30">
    <property type="entry name" value="TolB, C-terminal domain"/>
    <property type="match status" value="1"/>
</dbReference>
<dbReference type="AlphaFoldDB" id="A0A9X2WGJ7"/>
<dbReference type="RefSeq" id="WP_260976925.1">
    <property type="nucleotide sequence ID" value="NZ_JAOANI010000022.1"/>
</dbReference>
<dbReference type="SUPFAM" id="SSF82171">
    <property type="entry name" value="DPP6 N-terminal domain-like"/>
    <property type="match status" value="1"/>
</dbReference>
<protein>
    <recommendedName>
        <fullName evidence="3">WD40 repeat protein</fullName>
    </recommendedName>
</protein>
<accession>A0A9X2WGJ7</accession>
<comment type="caution">
    <text evidence="1">The sequence shown here is derived from an EMBL/GenBank/DDBJ whole genome shotgun (WGS) entry which is preliminary data.</text>
</comment>
<dbReference type="InterPro" id="IPR011042">
    <property type="entry name" value="6-blade_b-propeller_TolB-like"/>
</dbReference>
<dbReference type="Gene3D" id="2.40.160.50">
    <property type="entry name" value="membrane protein fhac: a member of the omp85/tpsb transporter family"/>
    <property type="match status" value="1"/>
</dbReference>
<dbReference type="EMBL" id="JAOANI010000022">
    <property type="protein sequence ID" value="MCT7360081.1"/>
    <property type="molecule type" value="Genomic_DNA"/>
</dbReference>
<evidence type="ECO:0008006" key="3">
    <source>
        <dbReference type="Google" id="ProtNLM"/>
    </source>
</evidence>
<proteinExistence type="predicted"/>
<organism evidence="1 2">
    <name type="scientific">Thalassolituus pacificus</name>
    <dbReference type="NCBI Taxonomy" id="2975440"/>
    <lineage>
        <taxon>Bacteria</taxon>
        <taxon>Pseudomonadati</taxon>
        <taxon>Pseudomonadota</taxon>
        <taxon>Gammaproteobacteria</taxon>
        <taxon>Oceanospirillales</taxon>
        <taxon>Oceanospirillaceae</taxon>
        <taxon>Thalassolituus</taxon>
    </lineage>
</organism>
<evidence type="ECO:0000313" key="1">
    <source>
        <dbReference type="EMBL" id="MCT7360081.1"/>
    </source>
</evidence>
<dbReference type="Proteomes" id="UP001147830">
    <property type="component" value="Unassembled WGS sequence"/>
</dbReference>
<name>A0A9X2WGJ7_9GAMM</name>
<keyword evidence="2" id="KW-1185">Reference proteome</keyword>